<feature type="compositionally biased region" description="Acidic residues" evidence="1">
    <location>
        <begin position="265"/>
        <end position="274"/>
    </location>
</feature>
<feature type="domain" description="YTH" evidence="2">
    <location>
        <begin position="116"/>
        <end position="341"/>
    </location>
</feature>
<name>A0ABP0AU66_9PEZI</name>
<dbReference type="EMBL" id="CAWUHB010000003">
    <property type="protein sequence ID" value="CAK7210799.1"/>
    <property type="molecule type" value="Genomic_DNA"/>
</dbReference>
<evidence type="ECO:0000313" key="4">
    <source>
        <dbReference type="Proteomes" id="UP001642405"/>
    </source>
</evidence>
<sequence>MAVRLVSRLRKNSVEGAQGATAPTGPAALSQSPRSPHIDGKQQHVDGLGVNGDGTDAAAPVARDGMDKPRKPPVQTSVIVDGSDKSGTKGKSYEGGEWGSSSTPVSSGSDISAKSEKYFILKSLTLEDLELSVRTGLWATQSHNEKTLNEAYKSCDNVYLIFSANKSGEYFGYARMTSEINQDPAAAIEFAPTSQSFNDADLPKAIPTEATETTPRGRIIDDSARGTIFWEIQSDDAGEVDDKVMGDGIDNVDRVDGVDSPDGPDGVEGEDGIDSVDGVDGTGGSQTWGKPFKLEWLSTTRLPFYRTRGLRNPLNANREIKIARDGTDVDVAIGRKLVSLFRQEATSSPAAGSGSGSGSSRAGMPSSSSYSSLPGT</sequence>
<comment type="caution">
    <text evidence="3">The sequence shown here is derived from an EMBL/GenBank/DDBJ whole genome shotgun (WGS) entry which is preliminary data.</text>
</comment>
<feature type="region of interest" description="Disordered" evidence="1">
    <location>
        <begin position="343"/>
        <end position="376"/>
    </location>
</feature>
<accession>A0ABP0AU66</accession>
<dbReference type="Gene3D" id="3.10.590.10">
    <property type="entry name" value="ph1033 like domains"/>
    <property type="match status" value="2"/>
</dbReference>
<feature type="compositionally biased region" description="Basic and acidic residues" evidence="1">
    <location>
        <begin position="82"/>
        <end position="94"/>
    </location>
</feature>
<evidence type="ECO:0000259" key="2">
    <source>
        <dbReference type="PROSITE" id="PS50882"/>
    </source>
</evidence>
<feature type="compositionally biased region" description="Low complexity" evidence="1">
    <location>
        <begin position="100"/>
        <end position="110"/>
    </location>
</feature>
<feature type="compositionally biased region" description="Low complexity" evidence="1">
    <location>
        <begin position="347"/>
        <end position="376"/>
    </location>
</feature>
<feature type="region of interest" description="Disordered" evidence="1">
    <location>
        <begin position="248"/>
        <end position="290"/>
    </location>
</feature>
<dbReference type="PROSITE" id="PS50882">
    <property type="entry name" value="YTH"/>
    <property type="match status" value="1"/>
</dbReference>
<dbReference type="Pfam" id="PF04146">
    <property type="entry name" value="YTH"/>
    <property type="match status" value="1"/>
</dbReference>
<dbReference type="CDD" id="cd21134">
    <property type="entry name" value="YTH"/>
    <property type="match status" value="1"/>
</dbReference>
<dbReference type="InterPro" id="IPR045168">
    <property type="entry name" value="YTH_prot"/>
</dbReference>
<evidence type="ECO:0000313" key="3">
    <source>
        <dbReference type="EMBL" id="CAK7210799.1"/>
    </source>
</evidence>
<gene>
    <name evidence="3" type="ORF">SCUCBS95973_000911</name>
</gene>
<protein>
    <recommendedName>
        <fullName evidence="2">YTH domain-containing protein</fullName>
    </recommendedName>
</protein>
<feature type="compositionally biased region" description="Low complexity" evidence="1">
    <location>
        <begin position="16"/>
        <end position="28"/>
    </location>
</feature>
<evidence type="ECO:0000256" key="1">
    <source>
        <dbReference type="SAM" id="MobiDB-lite"/>
    </source>
</evidence>
<dbReference type="PANTHER" id="PTHR12357:SF3">
    <property type="entry name" value="YTH DOMAIN-CONTAINING PROTEIN 1"/>
    <property type="match status" value="1"/>
</dbReference>
<feature type="compositionally biased region" description="Basic and acidic residues" evidence="1">
    <location>
        <begin position="248"/>
        <end position="257"/>
    </location>
</feature>
<dbReference type="InterPro" id="IPR007275">
    <property type="entry name" value="YTH_domain"/>
</dbReference>
<dbReference type="Proteomes" id="UP001642405">
    <property type="component" value="Unassembled WGS sequence"/>
</dbReference>
<reference evidence="3 4" key="1">
    <citation type="submission" date="2024-01" db="EMBL/GenBank/DDBJ databases">
        <authorList>
            <person name="Allen C."/>
            <person name="Tagirdzhanova G."/>
        </authorList>
    </citation>
    <scope>NUCLEOTIDE SEQUENCE [LARGE SCALE GENOMIC DNA]</scope>
</reference>
<keyword evidence="4" id="KW-1185">Reference proteome</keyword>
<organism evidence="3 4">
    <name type="scientific">Sporothrix curviconia</name>
    <dbReference type="NCBI Taxonomy" id="1260050"/>
    <lineage>
        <taxon>Eukaryota</taxon>
        <taxon>Fungi</taxon>
        <taxon>Dikarya</taxon>
        <taxon>Ascomycota</taxon>
        <taxon>Pezizomycotina</taxon>
        <taxon>Sordariomycetes</taxon>
        <taxon>Sordariomycetidae</taxon>
        <taxon>Ophiostomatales</taxon>
        <taxon>Ophiostomataceae</taxon>
        <taxon>Sporothrix</taxon>
    </lineage>
</organism>
<proteinExistence type="predicted"/>
<dbReference type="PANTHER" id="PTHR12357">
    <property type="entry name" value="YTH YT521-B HOMOLOGY DOMAIN-CONTAINING"/>
    <property type="match status" value="1"/>
</dbReference>
<feature type="region of interest" description="Disordered" evidence="1">
    <location>
        <begin position="1"/>
        <end position="110"/>
    </location>
</feature>